<proteinExistence type="predicted"/>
<dbReference type="OrthoDB" id="9912455at2"/>
<evidence type="ECO:0000313" key="2">
    <source>
        <dbReference type="Proteomes" id="UP000190675"/>
    </source>
</evidence>
<organism evidence="1 2">
    <name type="scientific">Bradyrhizobium erythrophlei</name>
    <dbReference type="NCBI Taxonomy" id="1437360"/>
    <lineage>
        <taxon>Bacteria</taxon>
        <taxon>Pseudomonadati</taxon>
        <taxon>Pseudomonadota</taxon>
        <taxon>Alphaproteobacteria</taxon>
        <taxon>Hyphomicrobiales</taxon>
        <taxon>Nitrobacteraceae</taxon>
        <taxon>Bradyrhizobium</taxon>
    </lineage>
</organism>
<dbReference type="Proteomes" id="UP000190675">
    <property type="component" value="Chromosome I"/>
</dbReference>
<sequence>MSGKWAVLVLAIGLAMTLLNLAILAGQISTPATARGPSNASKLLDDDDFTDGLTKIIRKTVRDYCTVGKRDGIDC</sequence>
<dbReference type="AlphaFoldDB" id="A0A1M5UZM6"/>
<protein>
    <submittedName>
        <fullName evidence="1">Uncharacterized protein</fullName>
    </submittedName>
</protein>
<name>A0A1M5UZM6_9BRAD</name>
<evidence type="ECO:0000313" key="1">
    <source>
        <dbReference type="EMBL" id="SHH68376.1"/>
    </source>
</evidence>
<dbReference type="RefSeq" id="WP_079572282.1">
    <property type="nucleotide sequence ID" value="NZ_LT670818.1"/>
</dbReference>
<gene>
    <name evidence="1" type="ORF">SAMN05444169_8776</name>
</gene>
<reference evidence="1 2" key="1">
    <citation type="submission" date="2016-11" db="EMBL/GenBank/DDBJ databases">
        <authorList>
            <person name="Jaros S."/>
            <person name="Januszkiewicz K."/>
            <person name="Wedrychowicz H."/>
        </authorList>
    </citation>
    <scope>NUCLEOTIDE SEQUENCE [LARGE SCALE GENOMIC DNA]</scope>
    <source>
        <strain evidence="1 2">GAS242</strain>
    </source>
</reference>
<dbReference type="EMBL" id="LT670818">
    <property type="protein sequence ID" value="SHH68376.1"/>
    <property type="molecule type" value="Genomic_DNA"/>
</dbReference>
<accession>A0A1M5UZM6</accession>